<reference evidence="2" key="5">
    <citation type="submission" date="2015-06" db="UniProtKB">
        <authorList>
            <consortium name="EnsemblFungi"/>
        </authorList>
    </citation>
    <scope>IDENTIFICATION</scope>
    <source>
        <strain evidence="2">ATCC 64411</strain>
    </source>
</reference>
<reference evidence="3" key="1">
    <citation type="submission" date="2010-05" db="EMBL/GenBank/DDBJ databases">
        <title>The genome sequence of Magnaporthe poae strain ATCC 64411.</title>
        <authorList>
            <person name="Ma L.-J."/>
            <person name="Dead R."/>
            <person name="Young S."/>
            <person name="Zeng Q."/>
            <person name="Koehrsen M."/>
            <person name="Alvarado L."/>
            <person name="Berlin A."/>
            <person name="Chapman S.B."/>
            <person name="Chen Z."/>
            <person name="Freedman E."/>
            <person name="Gellesch M."/>
            <person name="Goldberg J."/>
            <person name="Griggs A."/>
            <person name="Gujja S."/>
            <person name="Heilman E.R."/>
            <person name="Heiman D."/>
            <person name="Hepburn T."/>
            <person name="Howarth C."/>
            <person name="Jen D."/>
            <person name="Larson L."/>
            <person name="Mehta T."/>
            <person name="Neiman D."/>
            <person name="Pearson M."/>
            <person name="Roberts A."/>
            <person name="Saif S."/>
            <person name="Shea T."/>
            <person name="Shenoy N."/>
            <person name="Sisk P."/>
            <person name="Stolte C."/>
            <person name="Sykes S."/>
            <person name="Walk T."/>
            <person name="White J."/>
            <person name="Yandava C."/>
            <person name="Haas B."/>
            <person name="Nusbaum C."/>
            <person name="Birren B."/>
        </authorList>
    </citation>
    <scope>NUCLEOTIDE SEQUENCE [LARGE SCALE GENOMIC DNA]</scope>
    <source>
        <strain evidence="3">ATCC 64411 / 73-15</strain>
    </source>
</reference>
<dbReference type="EMBL" id="GL876969">
    <property type="protein sequence ID" value="KLU86462.1"/>
    <property type="molecule type" value="Genomic_DNA"/>
</dbReference>
<reference evidence="1" key="3">
    <citation type="submission" date="2011-03" db="EMBL/GenBank/DDBJ databases">
        <title>Annotation of Magnaporthe poae ATCC 64411.</title>
        <authorList>
            <person name="Ma L.-J."/>
            <person name="Dead R."/>
            <person name="Young S.K."/>
            <person name="Zeng Q."/>
            <person name="Gargeya S."/>
            <person name="Fitzgerald M."/>
            <person name="Haas B."/>
            <person name="Abouelleil A."/>
            <person name="Alvarado L."/>
            <person name="Arachchi H.M."/>
            <person name="Berlin A."/>
            <person name="Brown A."/>
            <person name="Chapman S.B."/>
            <person name="Chen Z."/>
            <person name="Dunbar C."/>
            <person name="Freedman E."/>
            <person name="Gearin G."/>
            <person name="Gellesch M."/>
            <person name="Goldberg J."/>
            <person name="Griggs A."/>
            <person name="Gujja S."/>
            <person name="Heiman D."/>
            <person name="Howarth C."/>
            <person name="Larson L."/>
            <person name="Lui A."/>
            <person name="MacDonald P.J.P."/>
            <person name="Mehta T."/>
            <person name="Montmayeur A."/>
            <person name="Murphy C."/>
            <person name="Neiman D."/>
            <person name="Pearson M."/>
            <person name="Priest M."/>
            <person name="Roberts A."/>
            <person name="Saif S."/>
            <person name="Shea T."/>
            <person name="Shenoy N."/>
            <person name="Sisk P."/>
            <person name="Stolte C."/>
            <person name="Sykes S."/>
            <person name="Yandava C."/>
            <person name="Wortman J."/>
            <person name="Nusbaum C."/>
            <person name="Birren B."/>
        </authorList>
    </citation>
    <scope>NUCLEOTIDE SEQUENCE</scope>
    <source>
        <strain evidence="1">ATCC 64411</strain>
    </source>
</reference>
<evidence type="ECO:0000313" key="2">
    <source>
        <dbReference type="EnsemblFungi" id="MAPG_05474T0"/>
    </source>
</evidence>
<proteinExistence type="predicted"/>
<accession>A0A0C4DZH3</accession>
<sequence>MSRSNLGSSLASPGRANFGEQSRVLVWELDTKRKRKANLKEDVLENKEATFDIGIGQRWVDVDLKGDSNRNEASTHVATVSIPCMVMIQRVFGKYKQMVVTKST</sequence>
<reference evidence="2" key="4">
    <citation type="journal article" date="2015" name="G3 (Bethesda)">
        <title>Genome sequences of three phytopathogenic species of the Magnaporthaceae family of fungi.</title>
        <authorList>
            <person name="Okagaki L.H."/>
            <person name="Nunes C.C."/>
            <person name="Sailsbery J."/>
            <person name="Clay B."/>
            <person name="Brown D."/>
            <person name="John T."/>
            <person name="Oh Y."/>
            <person name="Young N."/>
            <person name="Fitzgerald M."/>
            <person name="Haas B.J."/>
            <person name="Zeng Q."/>
            <person name="Young S."/>
            <person name="Adiconis X."/>
            <person name="Fan L."/>
            <person name="Levin J.Z."/>
            <person name="Mitchell T.K."/>
            <person name="Okubara P.A."/>
            <person name="Farman M.L."/>
            <person name="Kohn L.M."/>
            <person name="Birren B."/>
            <person name="Ma L.-J."/>
            <person name="Dean R.A."/>
        </authorList>
    </citation>
    <scope>NUCLEOTIDE SEQUENCE</scope>
    <source>
        <strain evidence="2">ATCC 64411 / 73-15</strain>
    </source>
</reference>
<evidence type="ECO:0000313" key="1">
    <source>
        <dbReference type="EMBL" id="KLU86462.1"/>
    </source>
</evidence>
<dbReference type="AlphaFoldDB" id="A0A0C4DZH3"/>
<dbReference type="Proteomes" id="UP000011715">
    <property type="component" value="Unassembled WGS sequence"/>
</dbReference>
<dbReference type="EnsemblFungi" id="MAPG_05474T0">
    <property type="protein sequence ID" value="MAPG_05474T0"/>
    <property type="gene ID" value="MAPG_05474"/>
</dbReference>
<dbReference type="EMBL" id="ADBL01001305">
    <property type="status" value="NOT_ANNOTATED_CDS"/>
    <property type="molecule type" value="Genomic_DNA"/>
</dbReference>
<evidence type="ECO:0000313" key="3">
    <source>
        <dbReference type="Proteomes" id="UP000011715"/>
    </source>
</evidence>
<name>A0A0C4DZH3_MAGP6</name>
<organism evidence="2 3">
    <name type="scientific">Magnaporthiopsis poae (strain ATCC 64411 / 73-15)</name>
    <name type="common">Kentucky bluegrass fungus</name>
    <name type="synonym">Magnaporthe poae</name>
    <dbReference type="NCBI Taxonomy" id="644358"/>
    <lineage>
        <taxon>Eukaryota</taxon>
        <taxon>Fungi</taxon>
        <taxon>Dikarya</taxon>
        <taxon>Ascomycota</taxon>
        <taxon>Pezizomycotina</taxon>
        <taxon>Sordariomycetes</taxon>
        <taxon>Sordariomycetidae</taxon>
        <taxon>Magnaporthales</taxon>
        <taxon>Magnaporthaceae</taxon>
        <taxon>Magnaporthiopsis</taxon>
    </lineage>
</organism>
<dbReference type="VEuPathDB" id="FungiDB:MAPG_05474"/>
<gene>
    <name evidence="1" type="ORF">MAPG_05474</name>
</gene>
<keyword evidence="3" id="KW-1185">Reference proteome</keyword>
<protein>
    <submittedName>
        <fullName evidence="1 2">Uncharacterized protein</fullName>
    </submittedName>
</protein>
<reference evidence="1" key="2">
    <citation type="submission" date="2010-05" db="EMBL/GenBank/DDBJ databases">
        <title>The Genome Sequence of Magnaporthe poae strain ATCC 64411.</title>
        <authorList>
            <consortium name="The Broad Institute Genome Sequencing Platform"/>
            <consortium name="Broad Institute Genome Sequencing Center for Infectious Disease"/>
            <person name="Ma L.-J."/>
            <person name="Dead R."/>
            <person name="Young S."/>
            <person name="Zeng Q."/>
            <person name="Koehrsen M."/>
            <person name="Alvarado L."/>
            <person name="Berlin A."/>
            <person name="Chapman S.B."/>
            <person name="Chen Z."/>
            <person name="Freedman E."/>
            <person name="Gellesch M."/>
            <person name="Goldberg J."/>
            <person name="Griggs A."/>
            <person name="Gujja S."/>
            <person name="Heilman E.R."/>
            <person name="Heiman D."/>
            <person name="Hepburn T."/>
            <person name="Howarth C."/>
            <person name="Jen D."/>
            <person name="Larson L."/>
            <person name="Mehta T."/>
            <person name="Neiman D."/>
            <person name="Pearson M."/>
            <person name="Roberts A."/>
            <person name="Saif S."/>
            <person name="Shea T."/>
            <person name="Shenoy N."/>
            <person name="Sisk P."/>
            <person name="Stolte C."/>
            <person name="Sykes S."/>
            <person name="Walk T."/>
            <person name="White J."/>
            <person name="Yandava C."/>
            <person name="Haas B."/>
            <person name="Nusbaum C."/>
            <person name="Birren B."/>
        </authorList>
    </citation>
    <scope>NUCLEOTIDE SEQUENCE</scope>
    <source>
        <strain evidence="1">ATCC 64411</strain>
    </source>
</reference>